<evidence type="ECO:0000313" key="1">
    <source>
        <dbReference type="EMBL" id="ABK22262.1"/>
    </source>
</evidence>
<dbReference type="EMBL" id="EF082911">
    <property type="protein sequence ID" value="ABK22262.1"/>
    <property type="molecule type" value="mRNA"/>
</dbReference>
<dbReference type="AlphaFoldDB" id="A9NNQ1"/>
<dbReference type="InterPro" id="IPR025322">
    <property type="entry name" value="PADRE_dom"/>
</dbReference>
<organism evidence="1">
    <name type="scientific">Picea sitchensis</name>
    <name type="common">Sitka spruce</name>
    <name type="synonym">Pinus sitchensis</name>
    <dbReference type="NCBI Taxonomy" id="3332"/>
    <lineage>
        <taxon>Eukaryota</taxon>
        <taxon>Viridiplantae</taxon>
        <taxon>Streptophyta</taxon>
        <taxon>Embryophyta</taxon>
        <taxon>Tracheophyta</taxon>
        <taxon>Spermatophyta</taxon>
        <taxon>Pinopsida</taxon>
        <taxon>Pinidae</taxon>
        <taxon>Conifers I</taxon>
        <taxon>Pinales</taxon>
        <taxon>Pinaceae</taxon>
        <taxon>Picea</taxon>
    </lineage>
</organism>
<name>A9NNQ1_PICSI</name>
<sequence length="187" mass="21323">MGSCVSSNATSSVPATAKLILIDGSLKEFCEELRSQEILREYPGHFICNSDGLYIGRNISQVLRDDDQLQIGQLYCLLPRRKLQFVLTDSDMASLLCKIITALLALQEKKRQSRRLSWGFCKAQVQVQPLFDIHSQHDHDESGEEYYYESSSSLCCMSRLPNIPNSIPTRRGRNHWQSKLEPIEESL</sequence>
<protein>
    <submittedName>
        <fullName evidence="1">Uncharacterized protein</fullName>
    </submittedName>
</protein>
<dbReference type="PANTHER" id="PTHR33052">
    <property type="entry name" value="DUF4228 DOMAIN PROTEIN-RELATED"/>
    <property type="match status" value="1"/>
</dbReference>
<accession>A9NNQ1</accession>
<dbReference type="Pfam" id="PF14009">
    <property type="entry name" value="PADRE"/>
    <property type="match status" value="1"/>
</dbReference>
<reference evidence="1" key="1">
    <citation type="journal article" date="2008" name="BMC Genomics">
        <title>A conifer genomics resource of 200,000 spruce (Picea spp.) ESTs and 6,464 high-quality, sequence-finished full-length cDNAs for Sitka spruce (Picea sitchensis).</title>
        <authorList>
            <person name="Ralph S.G."/>
            <person name="Chun H.J."/>
            <person name="Kolosova N."/>
            <person name="Cooper D."/>
            <person name="Oddy C."/>
            <person name="Ritland C.E."/>
            <person name="Kirkpatrick R."/>
            <person name="Moore R."/>
            <person name="Barber S."/>
            <person name="Holt R.A."/>
            <person name="Jones S.J."/>
            <person name="Marra M.A."/>
            <person name="Douglas C.J."/>
            <person name="Ritland K."/>
            <person name="Bohlmann J."/>
        </authorList>
    </citation>
    <scope>NUCLEOTIDE SEQUENCE</scope>
    <source>
        <tissue evidence="1">Bark</tissue>
    </source>
</reference>
<proteinExistence type="evidence at transcript level"/>